<protein>
    <submittedName>
        <fullName evidence="2">Uncharacterized protein</fullName>
    </submittedName>
</protein>
<feature type="compositionally biased region" description="Polar residues" evidence="1">
    <location>
        <begin position="50"/>
        <end position="59"/>
    </location>
</feature>
<dbReference type="AlphaFoldDB" id="A0ABD0M138"/>
<feature type="compositionally biased region" description="Polar residues" evidence="1">
    <location>
        <begin position="201"/>
        <end position="212"/>
    </location>
</feature>
<keyword evidence="3" id="KW-1185">Reference proteome</keyword>
<accession>A0ABD0M138</accession>
<dbReference type="Proteomes" id="UP001519460">
    <property type="component" value="Unassembled WGS sequence"/>
</dbReference>
<organism evidence="2 3">
    <name type="scientific">Batillaria attramentaria</name>
    <dbReference type="NCBI Taxonomy" id="370345"/>
    <lineage>
        <taxon>Eukaryota</taxon>
        <taxon>Metazoa</taxon>
        <taxon>Spiralia</taxon>
        <taxon>Lophotrochozoa</taxon>
        <taxon>Mollusca</taxon>
        <taxon>Gastropoda</taxon>
        <taxon>Caenogastropoda</taxon>
        <taxon>Sorbeoconcha</taxon>
        <taxon>Cerithioidea</taxon>
        <taxon>Batillariidae</taxon>
        <taxon>Batillaria</taxon>
    </lineage>
</organism>
<reference evidence="2 3" key="1">
    <citation type="journal article" date="2023" name="Sci. Data">
        <title>Genome assembly of the Korean intertidal mud-creeper Batillaria attramentaria.</title>
        <authorList>
            <person name="Patra A.K."/>
            <person name="Ho P.T."/>
            <person name="Jun S."/>
            <person name="Lee S.J."/>
            <person name="Kim Y."/>
            <person name="Won Y.J."/>
        </authorList>
    </citation>
    <scope>NUCLEOTIDE SEQUENCE [LARGE SCALE GENOMIC DNA]</scope>
    <source>
        <strain evidence="2">Wonlab-2016</strain>
    </source>
</reference>
<evidence type="ECO:0000256" key="1">
    <source>
        <dbReference type="SAM" id="MobiDB-lite"/>
    </source>
</evidence>
<feature type="compositionally biased region" description="Low complexity" evidence="1">
    <location>
        <begin position="118"/>
        <end position="134"/>
    </location>
</feature>
<feature type="non-terminal residue" evidence="2">
    <location>
        <position position="1"/>
    </location>
</feature>
<evidence type="ECO:0000313" key="3">
    <source>
        <dbReference type="Proteomes" id="UP001519460"/>
    </source>
</evidence>
<proteinExistence type="predicted"/>
<dbReference type="EMBL" id="JACVVK020000011">
    <property type="protein sequence ID" value="KAK7505357.1"/>
    <property type="molecule type" value="Genomic_DNA"/>
</dbReference>
<evidence type="ECO:0000313" key="2">
    <source>
        <dbReference type="EMBL" id="KAK7505357.1"/>
    </source>
</evidence>
<comment type="caution">
    <text evidence="2">The sequence shown here is derived from an EMBL/GenBank/DDBJ whole genome shotgun (WGS) entry which is preliminary data.</text>
</comment>
<name>A0ABD0M138_9CAEN</name>
<feature type="region of interest" description="Disordered" evidence="1">
    <location>
        <begin position="38"/>
        <end position="242"/>
    </location>
</feature>
<sequence length="261" mass="27828">FSGGSVSQESHHNASADDGQWTKALRLHQDLLKLHGVDPGFLLQPDDGTSDASGESTACDSGRGGSEEDSHSTGRTSPSATDLRVAPGSKVPRHSTFHPAGVSRTIRCNPPLLRQHPNTHSPSTLSPSNNSSWTDNGNPVKKVSFHDDVNRKQTSSPYHRGPGVDRWQSPVLIGGVAGDNVPPPAPHQPQYANVGRHHPYGSNSRRPYNNLSPRGEDLDASLDTVDDNASTTTSGSYSVDLESLPSRGRLSHASVDHHAVV</sequence>
<gene>
    <name evidence="2" type="ORF">BaRGS_00003519</name>
</gene>
<feature type="compositionally biased region" description="Polar residues" evidence="1">
    <location>
        <begin position="227"/>
        <end position="237"/>
    </location>
</feature>